<dbReference type="OrthoDB" id="8552213at2"/>
<evidence type="ECO:0000313" key="1">
    <source>
        <dbReference type="EMBL" id="KMV33808.1"/>
    </source>
</evidence>
<sequence>MIVSLDVKYHSQYLFLPVRRGDHSLLGVELIADFISDNASVRIPPGLVLSRITAEQRLILFYEAISLLEQNREFFIQNQVLAWVSVDEIIVSALLSGVALQKRVSELPFLEFSLTEDYPGLNAGKAHPQLNALQALHPLLLANYGSGGATSRAVYEGMYRRVKLDKQFINRQLSPSTFEPFISAIIKQISPCCDTLILPGIDNEIARRHAIALGVGAVQGRLWPPVMAASLASLIE</sequence>
<dbReference type="AlphaFoldDB" id="A0A0J8VK16"/>
<proteinExistence type="predicted"/>
<keyword evidence="2" id="KW-1185">Reference proteome</keyword>
<name>A0A0J8VK16_9ENTR</name>
<dbReference type="STRING" id="1121863.GCA_000621185_02924"/>
<protein>
    <recommendedName>
        <fullName evidence="3">EAL domain-containing protein</fullName>
    </recommendedName>
</protein>
<dbReference type="Proteomes" id="UP000037315">
    <property type="component" value="Unassembled WGS sequence"/>
</dbReference>
<dbReference type="InterPro" id="IPR035919">
    <property type="entry name" value="EAL_sf"/>
</dbReference>
<accession>A0A0J8VK16</accession>
<evidence type="ECO:0008006" key="3">
    <source>
        <dbReference type="Google" id="ProtNLM"/>
    </source>
</evidence>
<evidence type="ECO:0000313" key="2">
    <source>
        <dbReference type="Proteomes" id="UP000037315"/>
    </source>
</evidence>
<gene>
    <name evidence="1" type="ORF">ACH50_13940</name>
</gene>
<dbReference type="PATRIC" id="fig|1656095.3.peg.676"/>
<organism evidence="1 2">
    <name type="scientific">Franconibacter pulveris</name>
    <dbReference type="NCBI Taxonomy" id="435910"/>
    <lineage>
        <taxon>Bacteria</taxon>
        <taxon>Pseudomonadati</taxon>
        <taxon>Pseudomonadota</taxon>
        <taxon>Gammaproteobacteria</taxon>
        <taxon>Enterobacterales</taxon>
        <taxon>Enterobacteriaceae</taxon>
        <taxon>Franconibacter</taxon>
    </lineage>
</organism>
<comment type="caution">
    <text evidence="1">The sequence shown here is derived from an EMBL/GenBank/DDBJ whole genome shotgun (WGS) entry which is preliminary data.</text>
</comment>
<dbReference type="SUPFAM" id="SSF141868">
    <property type="entry name" value="EAL domain-like"/>
    <property type="match status" value="1"/>
</dbReference>
<dbReference type="RefSeq" id="WP_024560438.1">
    <property type="nucleotide sequence ID" value="NZ_LFEJ01000018.1"/>
</dbReference>
<dbReference type="EMBL" id="LFEJ01000018">
    <property type="protein sequence ID" value="KMV33808.1"/>
    <property type="molecule type" value="Genomic_DNA"/>
</dbReference>
<dbReference type="Gene3D" id="3.20.20.450">
    <property type="entry name" value="EAL domain"/>
    <property type="match status" value="1"/>
</dbReference>
<reference evidence="1 2" key="1">
    <citation type="submission" date="2015-06" db="EMBL/GenBank/DDBJ databases">
        <title>Genome sequencing of Cronobacter sp. strain DJ34 isolated from petroleum contaminated sludge of Duliajan Oil Fields, Assam, India.</title>
        <authorList>
            <person name="Pal S."/>
            <person name="Banerjee T.D."/>
            <person name="Roy A."/>
            <person name="Sar P."/>
            <person name="Kazy S.K."/>
        </authorList>
    </citation>
    <scope>NUCLEOTIDE SEQUENCE [LARGE SCALE GENOMIC DNA]</scope>
    <source>
        <strain evidence="1 2">DJ34</strain>
    </source>
</reference>